<gene>
    <name evidence="2" type="ORF">DT076_02085</name>
</gene>
<dbReference type="AlphaFoldDB" id="A0A367Z037"/>
<dbReference type="EMBL" id="QOUI01000001">
    <property type="protein sequence ID" value="RCK71257.1"/>
    <property type="molecule type" value="Genomic_DNA"/>
</dbReference>
<dbReference type="InterPro" id="IPR029069">
    <property type="entry name" value="HotDog_dom_sf"/>
</dbReference>
<evidence type="ECO:0000313" key="2">
    <source>
        <dbReference type="EMBL" id="RCK71257.1"/>
    </source>
</evidence>
<organism evidence="2 3">
    <name type="scientific">Desertihabitans brevis</name>
    <dbReference type="NCBI Taxonomy" id="2268447"/>
    <lineage>
        <taxon>Bacteria</taxon>
        <taxon>Bacillati</taxon>
        <taxon>Actinomycetota</taxon>
        <taxon>Actinomycetes</taxon>
        <taxon>Propionibacteriales</taxon>
        <taxon>Propionibacteriaceae</taxon>
        <taxon>Desertihabitans</taxon>
    </lineage>
</organism>
<dbReference type="InterPro" id="IPR006683">
    <property type="entry name" value="Thioestr_dom"/>
</dbReference>
<dbReference type="RefSeq" id="WP_114124960.1">
    <property type="nucleotide sequence ID" value="NZ_QOUI01000001.1"/>
</dbReference>
<keyword evidence="3" id="KW-1185">Reference proteome</keyword>
<dbReference type="Proteomes" id="UP000252770">
    <property type="component" value="Unassembled WGS sequence"/>
</dbReference>
<reference evidence="2 3" key="1">
    <citation type="submission" date="2018-07" db="EMBL/GenBank/DDBJ databases">
        <title>Desertimonas flava gen. nov. sp. nov.</title>
        <authorList>
            <person name="Liu S."/>
        </authorList>
    </citation>
    <scope>NUCLEOTIDE SEQUENCE [LARGE SCALE GENOMIC DNA]</scope>
    <source>
        <strain evidence="2 3">16Sb5-5</strain>
    </source>
</reference>
<protein>
    <recommendedName>
        <fullName evidence="1">Thioesterase domain-containing protein</fullName>
    </recommendedName>
</protein>
<proteinExistence type="predicted"/>
<evidence type="ECO:0000313" key="3">
    <source>
        <dbReference type="Proteomes" id="UP000252770"/>
    </source>
</evidence>
<feature type="domain" description="Thioesterase" evidence="1">
    <location>
        <begin position="41"/>
        <end position="96"/>
    </location>
</feature>
<evidence type="ECO:0000259" key="1">
    <source>
        <dbReference type="Pfam" id="PF03061"/>
    </source>
</evidence>
<comment type="caution">
    <text evidence="2">The sequence shown here is derived from an EMBL/GenBank/DDBJ whole genome shotgun (WGS) entry which is preliminary data.</text>
</comment>
<dbReference type="Gene3D" id="3.10.129.10">
    <property type="entry name" value="Hotdog Thioesterase"/>
    <property type="match status" value="1"/>
</dbReference>
<dbReference type="SUPFAM" id="SSF54637">
    <property type="entry name" value="Thioesterase/thiol ester dehydrase-isomerase"/>
    <property type="match status" value="1"/>
</dbReference>
<sequence>MDVAVQQQSTTDPRLGMSVVHRRYVPRGAGYAAGGVLDASYTLRMFEDAVIEMCIRTDGDEGQLVGYSGVDLLEPVHPGDVLEAEATLTRIGNTSRAIALEARVVCRAVAPEELRRHATTSTAARVLEEPLVVMRATGTVVVE</sequence>
<dbReference type="Pfam" id="PF03061">
    <property type="entry name" value="4HBT"/>
    <property type="match status" value="1"/>
</dbReference>
<name>A0A367Z037_9ACTN</name>
<accession>A0A367Z037</accession>